<evidence type="ECO:0000313" key="9">
    <source>
        <dbReference type="Proteomes" id="UP000655366"/>
    </source>
</evidence>
<dbReference type="Proteomes" id="UP000655366">
    <property type="component" value="Unassembled WGS sequence"/>
</dbReference>
<dbReference type="Gene3D" id="3.30.390.30">
    <property type="match status" value="1"/>
</dbReference>
<keyword evidence="3" id="KW-0274">FAD</keyword>
<evidence type="ECO:0000259" key="6">
    <source>
        <dbReference type="Pfam" id="PF07992"/>
    </source>
</evidence>
<dbReference type="GO" id="GO:0005737">
    <property type="term" value="C:cytoplasm"/>
    <property type="evidence" value="ECO:0007669"/>
    <property type="project" value="TreeGrafter"/>
</dbReference>
<feature type="domain" description="FAD/NAD(P)-binding" evidence="6">
    <location>
        <begin position="3"/>
        <end position="300"/>
    </location>
</feature>
<dbReference type="SUPFAM" id="SSF51905">
    <property type="entry name" value="FAD/NAD(P)-binding domain"/>
    <property type="match status" value="2"/>
</dbReference>
<dbReference type="InterPro" id="IPR016156">
    <property type="entry name" value="FAD/NAD-linked_Rdtase_dimer_sf"/>
</dbReference>
<comment type="caution">
    <text evidence="8">The sequence shown here is derived from an EMBL/GenBank/DDBJ whole genome shotgun (WGS) entry which is preliminary data.</text>
</comment>
<evidence type="ECO:0000256" key="3">
    <source>
        <dbReference type="ARBA" id="ARBA00022827"/>
    </source>
</evidence>
<evidence type="ECO:0000256" key="5">
    <source>
        <dbReference type="SAM" id="MobiDB-lite"/>
    </source>
</evidence>
<dbReference type="RefSeq" id="WP_196396659.1">
    <property type="nucleotide sequence ID" value="NZ_JADNYM010000011.1"/>
</dbReference>
<proteinExistence type="predicted"/>
<dbReference type="InterPro" id="IPR050446">
    <property type="entry name" value="FAD-oxidoreductase/Apoptosis"/>
</dbReference>
<keyword evidence="9" id="KW-1185">Reference proteome</keyword>
<comment type="cofactor">
    <cofactor evidence="1">
        <name>FAD</name>
        <dbReference type="ChEBI" id="CHEBI:57692"/>
    </cofactor>
</comment>
<feature type="region of interest" description="Disordered" evidence="5">
    <location>
        <begin position="399"/>
        <end position="421"/>
    </location>
</feature>
<sequence length="421" mass="42947">MTTIAVVGASLAGISSARALRAQGYRGRLVIIGDEGRRPYDRPPLSKDFLAGRITAADLALESDDEELEAEWLLGVAATGLDTRRHVITCSDGRTVAYDSAIIATGSRARILPAAAGFGNVHTLRTLEDAQRLKEQLVPGCRLVVIGAGFVGAEVAATARSIGADVTLIGSGPAPLSGPLGARMGALIGGLHEVNGVRLISGTRIESLVADGGNGGHAGTASAVRLSDGSTVPADVVVLGLGGIPNVEWLAGSGLDLADGVRCDSAGRTGALGVSAVGDCAAWFDSRSGSYQRAEHWTGALERPGRAVAALLADAAAPAGAPTGAGTGALELPYFWSDQYGARLQFAGTADGADSVEIEAGDPADHTFLAVYYRAGEAVAVLGVNQPRLFTRWRRSLNGSTSKECAPVPRETGATSLSPAC</sequence>
<evidence type="ECO:0000313" key="8">
    <source>
        <dbReference type="EMBL" id="MBG0739716.1"/>
    </source>
</evidence>
<dbReference type="Pfam" id="PF14759">
    <property type="entry name" value="Reductase_C"/>
    <property type="match status" value="1"/>
</dbReference>
<dbReference type="PANTHER" id="PTHR43557:SF2">
    <property type="entry name" value="RIESKE DOMAIN-CONTAINING PROTEIN-RELATED"/>
    <property type="match status" value="1"/>
</dbReference>
<keyword evidence="4" id="KW-0560">Oxidoreductase</keyword>
<evidence type="ECO:0000259" key="7">
    <source>
        <dbReference type="Pfam" id="PF14759"/>
    </source>
</evidence>
<evidence type="ECO:0000256" key="1">
    <source>
        <dbReference type="ARBA" id="ARBA00001974"/>
    </source>
</evidence>
<gene>
    <name evidence="8" type="ORF">IV500_09995</name>
</gene>
<dbReference type="PRINTS" id="PR00411">
    <property type="entry name" value="PNDRDTASEI"/>
</dbReference>
<accession>A0A931CPG3</accession>
<dbReference type="PRINTS" id="PR00368">
    <property type="entry name" value="FADPNR"/>
</dbReference>
<dbReference type="AlphaFoldDB" id="A0A931CPG3"/>
<keyword evidence="2" id="KW-0285">Flavoprotein</keyword>
<dbReference type="EMBL" id="JADNYM010000011">
    <property type="protein sequence ID" value="MBG0739716.1"/>
    <property type="molecule type" value="Genomic_DNA"/>
</dbReference>
<dbReference type="PANTHER" id="PTHR43557">
    <property type="entry name" value="APOPTOSIS-INDUCING FACTOR 1"/>
    <property type="match status" value="1"/>
</dbReference>
<dbReference type="SUPFAM" id="SSF55424">
    <property type="entry name" value="FAD/NAD-linked reductases, dimerisation (C-terminal) domain"/>
    <property type="match status" value="1"/>
</dbReference>
<dbReference type="Gene3D" id="3.50.50.60">
    <property type="entry name" value="FAD/NAD(P)-binding domain"/>
    <property type="match status" value="2"/>
</dbReference>
<reference evidence="8 9" key="1">
    <citation type="submission" date="2020-11" db="EMBL/GenBank/DDBJ databases">
        <title>Arthrobacter antarcticus sp. nov., isolated from Antarctic Soil.</title>
        <authorList>
            <person name="Li J."/>
        </authorList>
    </citation>
    <scope>NUCLEOTIDE SEQUENCE [LARGE SCALE GENOMIC DNA]</scope>
    <source>
        <strain evidence="8 9">Z1-20</strain>
    </source>
</reference>
<name>A0A931CPG3_9MICC</name>
<organism evidence="8 9">
    <name type="scientific">Arthrobacter terrae</name>
    <dbReference type="NCBI Taxonomy" id="2935737"/>
    <lineage>
        <taxon>Bacteria</taxon>
        <taxon>Bacillati</taxon>
        <taxon>Actinomycetota</taxon>
        <taxon>Actinomycetes</taxon>
        <taxon>Micrococcales</taxon>
        <taxon>Micrococcaceae</taxon>
        <taxon>Arthrobacter</taxon>
    </lineage>
</organism>
<evidence type="ECO:0000256" key="2">
    <source>
        <dbReference type="ARBA" id="ARBA00022630"/>
    </source>
</evidence>
<dbReference type="GO" id="GO:0016651">
    <property type="term" value="F:oxidoreductase activity, acting on NAD(P)H"/>
    <property type="evidence" value="ECO:0007669"/>
    <property type="project" value="TreeGrafter"/>
</dbReference>
<dbReference type="Pfam" id="PF07992">
    <property type="entry name" value="Pyr_redox_2"/>
    <property type="match status" value="1"/>
</dbReference>
<dbReference type="InterPro" id="IPR036188">
    <property type="entry name" value="FAD/NAD-bd_sf"/>
</dbReference>
<dbReference type="InterPro" id="IPR028202">
    <property type="entry name" value="Reductase_C"/>
</dbReference>
<feature type="domain" description="Reductase C-terminal" evidence="7">
    <location>
        <begin position="334"/>
        <end position="400"/>
    </location>
</feature>
<dbReference type="InterPro" id="IPR023753">
    <property type="entry name" value="FAD/NAD-binding_dom"/>
</dbReference>
<evidence type="ECO:0000256" key="4">
    <source>
        <dbReference type="ARBA" id="ARBA00023002"/>
    </source>
</evidence>
<protein>
    <submittedName>
        <fullName evidence="8">FAD-dependent oxidoreductase</fullName>
    </submittedName>
</protein>